<dbReference type="Pfam" id="PF07748">
    <property type="entry name" value="Glyco_hydro_38C"/>
    <property type="match status" value="1"/>
</dbReference>
<evidence type="ECO:0000259" key="5">
    <source>
        <dbReference type="SMART" id="SM00872"/>
    </source>
</evidence>
<dbReference type="STRING" id="65393.PCC7424_4232"/>
<reference evidence="7" key="1">
    <citation type="journal article" date="2011" name="MBio">
        <title>Novel metabolic attributes of the genus Cyanothece, comprising a group of unicellular nitrogen-fixing Cyanobacteria.</title>
        <authorList>
            <person name="Bandyopadhyay A."/>
            <person name="Elvitigala T."/>
            <person name="Welsh E."/>
            <person name="Stockel J."/>
            <person name="Liberton M."/>
            <person name="Min H."/>
            <person name="Sherman L.A."/>
            <person name="Pakrasi H.B."/>
        </authorList>
    </citation>
    <scope>NUCLEOTIDE SEQUENCE [LARGE SCALE GENOMIC DNA]</scope>
    <source>
        <strain evidence="7">PCC 7424</strain>
    </source>
</reference>
<keyword evidence="7" id="KW-1185">Reference proteome</keyword>
<accession>B7K6Q3</accession>
<evidence type="ECO:0000313" key="7">
    <source>
        <dbReference type="Proteomes" id="UP000002384"/>
    </source>
</evidence>
<dbReference type="GO" id="GO:0004559">
    <property type="term" value="F:alpha-mannosidase activity"/>
    <property type="evidence" value="ECO:0007669"/>
    <property type="project" value="InterPro"/>
</dbReference>
<dbReference type="SUPFAM" id="SSF88688">
    <property type="entry name" value="Families 57/38 glycoside transferase middle domain"/>
    <property type="match status" value="1"/>
</dbReference>
<dbReference type="Pfam" id="PF01074">
    <property type="entry name" value="Glyco_hydro_38N"/>
    <property type="match status" value="1"/>
</dbReference>
<evidence type="ECO:0000256" key="2">
    <source>
        <dbReference type="ARBA" id="ARBA00022723"/>
    </source>
</evidence>
<sequence>MIHQTLEKLRQLTQIDVQSNWYYSLQEIPPDSINLDTLEIAQLNEKGYITWLSGRKICTLVQKIIIPHTLKGYPLKSLTLRLLLTWWAEDAKIFIDGKLVQQGDLFDSSTRLLLTPCAIPGQEILVTLHLMSPGHDIGGLMRSTLVYEQGKQEGIDPGFIADELTVLYHYLTHFYPEKLDEFTQALTLIDWDKVNHQEQFDRSLLTLRKTLHPLGELIKNRSLNLLGHAHLDLAWLWPVNETWQVAQNTFESVLTLQKDFSNLTFCHTSPALYAWIEKNCPDLFKAIQEAVKAKSWEVLGGMWVEPEVNLVSGESLVRQLLYGQRYFKEKFGTITTIAWLPDSFGFSWQLPQLFKGAGIEYFVTGKLHWNDTTKFPYGLFWWQAPDGTKLLTLMSPPNVTGIMDTNPITMSNYAINWEHQTGFKTAFWLPGVGDHGGGPTRDMLEVAHRWQQSPFFPTINFNRGIDYLSNLSTEENLPLWQDELYLEFHRGCYTTHADQKSFNRRSEKVLYQAELWVSLATIIVPDYPYPKTELETAWKQVLFNQFHDILPGTSIPEVFEEANRIWQEVQGVGQEILDHALKAIAGKISLPKPPHQNAKPVFIFNSLNWERSEVVAINVKSSSWDIYDSEGNKLRTQYTTDNEMLFFAQNIPSIGYKIFWVCPTEGLTIPPHSLDNTEGFILENDHLKVIINPNTGDIDSIFDKIQQREILAGYGNQLQAYQDQGQYWDAWNIDPNYAQYPLPPTELKTIQYLEKGELQTRIRVIRQLGNSEFSQDYILQINSPILKIKTRVNWQETHVLVKAAFALNLSNDYATYEIPCGAIERPTNPQTPSEQAKWEVYGLHWADITDHTGEYGVSLLNDCKYGYDSQPEQIRLTLLRSPIWPDPNADRGIHEFTYALYPHRGTWQSAKTVQRGYELNVSLQIIYNDEAVSWDDKTESASLPVKGCLLNLPGDNLVLMTFKVAEDSPKTWILRCYESCGHLAKLSLNSDLGLKVIETVNLLEEPLKMETTINPWKIVSYQITLTTFNLRDPQTDLLTEQKEAQKRYR</sequence>
<dbReference type="PANTHER" id="PTHR46017">
    <property type="entry name" value="ALPHA-MANNOSIDASE 2C1"/>
    <property type="match status" value="1"/>
</dbReference>
<dbReference type="GO" id="GO:0046872">
    <property type="term" value="F:metal ion binding"/>
    <property type="evidence" value="ECO:0007669"/>
    <property type="project" value="UniProtKB-KW"/>
</dbReference>
<dbReference type="SMART" id="SM00872">
    <property type="entry name" value="Alpha-mann_mid"/>
    <property type="match status" value="1"/>
</dbReference>
<dbReference type="Gene3D" id="1.20.1270.50">
    <property type="entry name" value="Glycoside hydrolase family 38, central domain"/>
    <property type="match status" value="1"/>
</dbReference>
<dbReference type="Gene3D" id="3.20.110.10">
    <property type="entry name" value="Glycoside hydrolase 38, N terminal domain"/>
    <property type="match status" value="1"/>
</dbReference>
<dbReference type="Pfam" id="PF17677">
    <property type="entry name" value="Glyco_hydro38C2"/>
    <property type="match status" value="1"/>
</dbReference>
<dbReference type="InterPro" id="IPR011682">
    <property type="entry name" value="Glyco_hydro_38_C"/>
</dbReference>
<dbReference type="SUPFAM" id="SSF88713">
    <property type="entry name" value="Glycoside hydrolase/deacetylase"/>
    <property type="match status" value="1"/>
</dbReference>
<dbReference type="OrthoDB" id="9772207at2"/>
<organism evidence="6 7">
    <name type="scientific">Gloeothece citriformis (strain PCC 7424)</name>
    <name type="common">Cyanothece sp. (strain PCC 7424)</name>
    <dbReference type="NCBI Taxonomy" id="65393"/>
    <lineage>
        <taxon>Bacteria</taxon>
        <taxon>Bacillati</taxon>
        <taxon>Cyanobacteriota</taxon>
        <taxon>Cyanophyceae</taxon>
        <taxon>Oscillatoriophycideae</taxon>
        <taxon>Chroococcales</taxon>
        <taxon>Aphanothecaceae</taxon>
        <taxon>Gloeothece</taxon>
        <taxon>Gloeothece citriformis</taxon>
    </lineage>
</organism>
<dbReference type="Gene3D" id="2.60.40.1180">
    <property type="entry name" value="Golgi alpha-mannosidase II"/>
    <property type="match status" value="1"/>
</dbReference>
<dbReference type="FunFam" id="1.20.1270.50:FF:000004">
    <property type="entry name" value="alpha-mannosidase 2C1 isoform X1"/>
    <property type="match status" value="1"/>
</dbReference>
<dbReference type="Proteomes" id="UP000002384">
    <property type="component" value="Chromosome"/>
</dbReference>
<evidence type="ECO:0000313" key="6">
    <source>
        <dbReference type="EMBL" id="ACK72602.1"/>
    </source>
</evidence>
<dbReference type="InterPro" id="IPR041147">
    <property type="entry name" value="GH38_C"/>
</dbReference>
<proteinExistence type="inferred from homology"/>
<dbReference type="GO" id="GO:0006013">
    <property type="term" value="P:mannose metabolic process"/>
    <property type="evidence" value="ECO:0007669"/>
    <property type="project" value="InterPro"/>
</dbReference>
<name>B7K6Q3_GLOC7</name>
<dbReference type="PANTHER" id="PTHR46017:SF1">
    <property type="entry name" value="ALPHA-MANNOSIDASE 2C1"/>
    <property type="match status" value="1"/>
</dbReference>
<dbReference type="InterPro" id="IPR037094">
    <property type="entry name" value="Glyco_hydro_38_cen_sf"/>
</dbReference>
<dbReference type="AlphaFoldDB" id="B7K6Q3"/>
<evidence type="ECO:0000256" key="1">
    <source>
        <dbReference type="ARBA" id="ARBA00009792"/>
    </source>
</evidence>
<dbReference type="SUPFAM" id="SSF74650">
    <property type="entry name" value="Galactose mutarotase-like"/>
    <property type="match status" value="1"/>
</dbReference>
<dbReference type="InterPro" id="IPR015341">
    <property type="entry name" value="Glyco_hydro_38_cen"/>
</dbReference>
<dbReference type="CDD" id="cd10789">
    <property type="entry name" value="GH38N_AMII_ER_cytosolic"/>
    <property type="match status" value="1"/>
</dbReference>
<dbReference type="InterPro" id="IPR028995">
    <property type="entry name" value="Glyco_hydro_57/38_cen_sf"/>
</dbReference>
<dbReference type="Gene3D" id="2.70.98.30">
    <property type="entry name" value="Golgi alpha-mannosidase II, domain 4"/>
    <property type="match status" value="1"/>
</dbReference>
<dbReference type="InterPro" id="IPR011330">
    <property type="entry name" value="Glyco_hydro/deAcase_b/a-brl"/>
</dbReference>
<comment type="similarity">
    <text evidence="1">Belongs to the glycosyl hydrolase 38 family.</text>
</comment>
<dbReference type="InterPro" id="IPR000602">
    <property type="entry name" value="Glyco_hydro_38_N"/>
</dbReference>
<protein>
    <submittedName>
        <fullName evidence="6">Glycosyl hydrolase 38 domain protein</fullName>
    </submittedName>
</protein>
<dbReference type="Pfam" id="PF09261">
    <property type="entry name" value="Alpha-mann_mid"/>
    <property type="match status" value="1"/>
</dbReference>
<dbReference type="GO" id="GO:0009313">
    <property type="term" value="P:oligosaccharide catabolic process"/>
    <property type="evidence" value="ECO:0007669"/>
    <property type="project" value="TreeGrafter"/>
</dbReference>
<feature type="domain" description="Glycoside hydrolase family 38 central" evidence="5">
    <location>
        <begin position="487"/>
        <end position="566"/>
    </location>
</feature>
<evidence type="ECO:0000256" key="4">
    <source>
        <dbReference type="ARBA" id="ARBA00023295"/>
    </source>
</evidence>
<dbReference type="InterPro" id="IPR011013">
    <property type="entry name" value="Gal_mutarotase_sf_dom"/>
</dbReference>
<dbReference type="GO" id="GO:0030246">
    <property type="term" value="F:carbohydrate binding"/>
    <property type="evidence" value="ECO:0007669"/>
    <property type="project" value="InterPro"/>
</dbReference>
<dbReference type="CAZy" id="GH38">
    <property type="family name" value="Glycoside Hydrolase Family 38"/>
</dbReference>
<dbReference type="eggNOG" id="COG0383">
    <property type="taxonomic scope" value="Bacteria"/>
</dbReference>
<evidence type="ECO:0000256" key="3">
    <source>
        <dbReference type="ARBA" id="ARBA00022801"/>
    </source>
</evidence>
<dbReference type="HOGENOM" id="CLU_003442_1_2_3"/>
<keyword evidence="2" id="KW-0479">Metal-binding</keyword>
<dbReference type="InterPro" id="IPR013780">
    <property type="entry name" value="Glyco_hydro_b"/>
</dbReference>
<dbReference type="KEGG" id="cyc:PCC7424_4232"/>
<dbReference type="InterPro" id="IPR027291">
    <property type="entry name" value="Glyco_hydro_38_N_sf"/>
</dbReference>
<keyword evidence="3 6" id="KW-0378">Hydrolase</keyword>
<dbReference type="EMBL" id="CP001291">
    <property type="protein sequence ID" value="ACK72602.1"/>
    <property type="molecule type" value="Genomic_DNA"/>
</dbReference>
<gene>
    <name evidence="6" type="ordered locus">PCC7424_4232</name>
</gene>
<keyword evidence="4" id="KW-0326">Glycosidase</keyword>